<name>K1R784_MAGGI</name>
<dbReference type="InterPro" id="IPR040350">
    <property type="entry name" value="TMEM272"/>
</dbReference>
<proteinExistence type="predicted"/>
<protein>
    <recommendedName>
        <fullName evidence="2">Transmembrane protein 272</fullName>
    </recommendedName>
</protein>
<dbReference type="EMBL" id="JH818173">
    <property type="protein sequence ID" value="EKC37030.1"/>
    <property type="molecule type" value="Genomic_DNA"/>
</dbReference>
<dbReference type="PANTHER" id="PTHR33444:SF2">
    <property type="entry name" value="MARVEL DOMAIN-CONTAINING PROTEIN"/>
    <property type="match status" value="1"/>
</dbReference>
<evidence type="ECO:0008006" key="2">
    <source>
        <dbReference type="Google" id="ProtNLM"/>
    </source>
</evidence>
<gene>
    <name evidence="1" type="ORF">CGI_10026017</name>
</gene>
<accession>K1R784</accession>
<sequence>MFICKTKAELLVYNNEPPPSYESLYGKIKRAKVESDNNVGFFRTVAGLLFASVGCTICLVMVLAIPVANIVIGALYRDKCPLERFIPIYLIVSGAVGIVYNVFGILRKLAKSRNGEGEEEEDRPGVFTSICNCLFGCFLFAWFIAGNVWIYSNYDDWSKDPSHVDKYCHPTCYLYAFWTTTAVYIMTGATIVLGCCSACIAACCSCFQD</sequence>
<reference evidence="1" key="1">
    <citation type="journal article" date="2012" name="Nature">
        <title>The oyster genome reveals stress adaptation and complexity of shell formation.</title>
        <authorList>
            <person name="Zhang G."/>
            <person name="Fang X."/>
            <person name="Guo X."/>
            <person name="Li L."/>
            <person name="Luo R."/>
            <person name="Xu F."/>
            <person name="Yang P."/>
            <person name="Zhang L."/>
            <person name="Wang X."/>
            <person name="Qi H."/>
            <person name="Xiong Z."/>
            <person name="Que H."/>
            <person name="Xie Y."/>
            <person name="Holland P.W."/>
            <person name="Paps J."/>
            <person name="Zhu Y."/>
            <person name="Wu F."/>
            <person name="Chen Y."/>
            <person name="Wang J."/>
            <person name="Peng C."/>
            <person name="Meng J."/>
            <person name="Yang L."/>
            <person name="Liu J."/>
            <person name="Wen B."/>
            <person name="Zhang N."/>
            <person name="Huang Z."/>
            <person name="Zhu Q."/>
            <person name="Feng Y."/>
            <person name="Mount A."/>
            <person name="Hedgecock D."/>
            <person name="Xu Z."/>
            <person name="Liu Y."/>
            <person name="Domazet-Loso T."/>
            <person name="Du Y."/>
            <person name="Sun X."/>
            <person name="Zhang S."/>
            <person name="Liu B."/>
            <person name="Cheng P."/>
            <person name="Jiang X."/>
            <person name="Li J."/>
            <person name="Fan D."/>
            <person name="Wang W."/>
            <person name="Fu W."/>
            <person name="Wang T."/>
            <person name="Wang B."/>
            <person name="Zhang J."/>
            <person name="Peng Z."/>
            <person name="Li Y."/>
            <person name="Li N."/>
            <person name="Wang J."/>
            <person name="Chen M."/>
            <person name="He Y."/>
            <person name="Tan F."/>
            <person name="Song X."/>
            <person name="Zheng Q."/>
            <person name="Huang R."/>
            <person name="Yang H."/>
            <person name="Du X."/>
            <person name="Chen L."/>
            <person name="Yang M."/>
            <person name="Gaffney P.M."/>
            <person name="Wang S."/>
            <person name="Luo L."/>
            <person name="She Z."/>
            <person name="Ming Y."/>
            <person name="Huang W."/>
            <person name="Zhang S."/>
            <person name="Huang B."/>
            <person name="Zhang Y."/>
            <person name="Qu T."/>
            <person name="Ni P."/>
            <person name="Miao G."/>
            <person name="Wang J."/>
            <person name="Wang Q."/>
            <person name="Steinberg C.E."/>
            <person name="Wang H."/>
            <person name="Li N."/>
            <person name="Qian L."/>
            <person name="Zhang G."/>
            <person name="Li Y."/>
            <person name="Yang H."/>
            <person name="Liu X."/>
            <person name="Wang J."/>
            <person name="Yin Y."/>
            <person name="Wang J."/>
        </authorList>
    </citation>
    <scope>NUCLEOTIDE SEQUENCE [LARGE SCALE GENOMIC DNA]</scope>
    <source>
        <strain evidence="1">05x7-T-G4-1.051#20</strain>
    </source>
</reference>
<dbReference type="HOGENOM" id="CLU_073412_0_1_1"/>
<evidence type="ECO:0000313" key="1">
    <source>
        <dbReference type="EMBL" id="EKC37030.1"/>
    </source>
</evidence>
<dbReference type="InParanoid" id="K1R784"/>
<dbReference type="PANTHER" id="PTHR33444">
    <property type="entry name" value="SI:DKEY-19B23.12-RELATED"/>
    <property type="match status" value="1"/>
</dbReference>
<dbReference type="AlphaFoldDB" id="K1R784"/>
<organism evidence="1">
    <name type="scientific">Magallana gigas</name>
    <name type="common">Pacific oyster</name>
    <name type="synonym">Crassostrea gigas</name>
    <dbReference type="NCBI Taxonomy" id="29159"/>
    <lineage>
        <taxon>Eukaryota</taxon>
        <taxon>Metazoa</taxon>
        <taxon>Spiralia</taxon>
        <taxon>Lophotrochozoa</taxon>
        <taxon>Mollusca</taxon>
        <taxon>Bivalvia</taxon>
        <taxon>Autobranchia</taxon>
        <taxon>Pteriomorphia</taxon>
        <taxon>Ostreida</taxon>
        <taxon>Ostreoidea</taxon>
        <taxon>Ostreidae</taxon>
        <taxon>Magallana</taxon>
    </lineage>
</organism>